<evidence type="ECO:0000256" key="1">
    <source>
        <dbReference type="SAM" id="SignalP"/>
    </source>
</evidence>
<dbReference type="InterPro" id="IPR013320">
    <property type="entry name" value="ConA-like_dom_sf"/>
</dbReference>
<dbReference type="EMBL" id="CP018867">
    <property type="protein sequence ID" value="AUI71785.1"/>
    <property type="molecule type" value="Genomic_DNA"/>
</dbReference>
<feature type="chain" id="PRO_5015005002" description="WxL domain-containing protein" evidence="1">
    <location>
        <begin position="33"/>
        <end position="1018"/>
    </location>
</feature>
<accession>A0A2K9HLD5</accession>
<dbReference type="SUPFAM" id="SSF49899">
    <property type="entry name" value="Concanavalin A-like lectins/glucanases"/>
    <property type="match status" value="1"/>
</dbReference>
<dbReference type="OrthoDB" id="2306834at2"/>
<evidence type="ECO:0000313" key="3">
    <source>
        <dbReference type="Proteomes" id="UP000234653"/>
    </source>
</evidence>
<dbReference type="KEGG" id="lali:LA20249_06170"/>
<reference evidence="2 3" key="1">
    <citation type="submission" date="2016-12" db="EMBL/GenBank/DDBJ databases">
        <title>The whole genome sequencing and assembly of Lactobacillus alimentarius DSM 20249T strain.</title>
        <authorList>
            <person name="Lee Y.-J."/>
            <person name="Yi H."/>
            <person name="Bahn Y.-S."/>
            <person name="Kim J.F."/>
            <person name="Lee D.-W."/>
        </authorList>
    </citation>
    <scope>NUCLEOTIDE SEQUENCE [LARGE SCALE GENOMIC DNA]</scope>
    <source>
        <strain evidence="2 3">DSM 20249</strain>
    </source>
</reference>
<proteinExistence type="predicted"/>
<gene>
    <name evidence="2" type="ORF">LA20249_06170</name>
</gene>
<dbReference type="Proteomes" id="UP000234653">
    <property type="component" value="Chromosome"/>
</dbReference>
<dbReference type="Gene3D" id="2.60.120.200">
    <property type="match status" value="1"/>
</dbReference>
<dbReference type="RefSeq" id="WP_057739002.1">
    <property type="nucleotide sequence ID" value="NZ_AZDQ01000031.1"/>
</dbReference>
<dbReference type="AlphaFoldDB" id="A0A2K9HLD5"/>
<sequence>MKHQGTKYKSFLLIMFFFTLMTFFMPSTTVQAVPSDDDVLKAAPSGMKLGNLFEYPTTYTGSKTVNNSVQVRTAGGSNPNPVDVIQMTNGDKQVSSIWGRKTNPDDSSKDYNYFDLSKEQTISGWIYVGPTYNVSGDGITLVLQNDDNGINAIGRYHKDNLLLSDDDYAASGESLGVYGSTDSQFTTTDPSQLSSSAIQNSFALEFDSFRNDSVVTGSAIDLAMGNIKDSYFDNLLDSQNTAETKGQHVAWSYPADSGTYEKTATGKDAWHHFSFTYKPDTDDSNYGYISYVYNDRENDGTVKPYRTWDKRPRDSDSPIKIDLRKFNLKDGQTKIRWGFTSSTGSPNSTPGSNDIIVEKIPSVLNVLDQSGLYDVTQGRNIKDLDHRAANPTDDDKDYTVDDGDKLAFTYNLNYSSGITGTGDIKAKIQLPQNVLYQNDDNNHIGEIDYTDDPNSKTYIDASQLSTTTNAEGDDVQTLNLDLSALSEKNTNVKVTIYGTANAPTSNTLKTTTVNPEHTSYKSDYYNNDVMSYGFMITNERLQIAADKDSETQKVKLSDDFNLTGTAKYLMSSKFNGDDLSAYGEIYDKDGNDTDLKSTWTVPVAKDSTTGDFSLNIPKETLDVGTYKIKVHLTDSNDLVSNTITYNITVTKNELIITPDKTDITVNDNKPVDLTGSYKYSDNADFQDKNVTKTYEITNANGTTHKLTQTMAHDKKIDVDLKPIAYDQSPDQTLSDYLKNPKSDNVLAEGKNVVKITVQDGTYASAETTVNINVPKLSPTITKTTSNGINVLGPTGKVHFPIDFSYGSDYTLNPNELIGVFTVDQQDPVSLKINNPTTAQNSSFDMSFDLAGNQINLPSDKNSATVTLYFTDPYGRKTNTESFNLSILSYALELDFNNYRFQTIDPKTFEAGYIKRSGDWDLNVTSYKASWVLKAEADNLDYESTQQPSNLSMAYVNKDDLATALQSNPQIAKSDKMEAQTVDISDQWNSDNGILLKTNTLPKQGDYTGTIHWNLTESL</sequence>
<evidence type="ECO:0008006" key="4">
    <source>
        <dbReference type="Google" id="ProtNLM"/>
    </source>
</evidence>
<name>A0A2K9HLD5_9LACO</name>
<feature type="signal peptide" evidence="1">
    <location>
        <begin position="1"/>
        <end position="32"/>
    </location>
</feature>
<organism evidence="2 3">
    <name type="scientific">Companilactobacillus alimentarius DSM 20249</name>
    <dbReference type="NCBI Taxonomy" id="1423720"/>
    <lineage>
        <taxon>Bacteria</taxon>
        <taxon>Bacillati</taxon>
        <taxon>Bacillota</taxon>
        <taxon>Bacilli</taxon>
        <taxon>Lactobacillales</taxon>
        <taxon>Lactobacillaceae</taxon>
        <taxon>Companilactobacillus</taxon>
    </lineage>
</organism>
<protein>
    <recommendedName>
        <fullName evidence="4">WxL domain-containing protein</fullName>
    </recommendedName>
</protein>
<keyword evidence="1" id="KW-0732">Signal</keyword>
<keyword evidence="3" id="KW-1185">Reference proteome</keyword>
<dbReference type="STRING" id="1423720.FC67_GL000819"/>
<evidence type="ECO:0000313" key="2">
    <source>
        <dbReference type="EMBL" id="AUI71785.1"/>
    </source>
</evidence>